<feature type="chain" id="PRO_5012642957" evidence="9">
    <location>
        <begin position="22"/>
        <end position="299"/>
    </location>
</feature>
<dbReference type="GO" id="GO:0034045">
    <property type="term" value="C:phagophore assembly site membrane"/>
    <property type="evidence" value="ECO:0007669"/>
    <property type="project" value="UniProtKB-SubCell"/>
</dbReference>
<proteinExistence type="predicted"/>
<keyword evidence="3 9" id="KW-0732">Signal</keyword>
<dbReference type="InterPro" id="IPR018939">
    <property type="entry name" value="Autophagy-rel_prot_27"/>
</dbReference>
<comment type="caution">
    <text evidence="10">The sequence shown here is derived from an EMBL/GenBank/DDBJ whole genome shotgun (WGS) entry which is preliminary data.</text>
</comment>
<dbReference type="EMBL" id="MCGE01000015">
    <property type="protein sequence ID" value="ORZ14225.1"/>
    <property type="molecule type" value="Genomic_DNA"/>
</dbReference>
<dbReference type="Gene3D" id="2.70.130.10">
    <property type="entry name" value="Mannose-6-phosphate receptor binding domain"/>
    <property type="match status" value="1"/>
</dbReference>
<organism evidence="10 11">
    <name type="scientific">Absidia repens</name>
    <dbReference type="NCBI Taxonomy" id="90262"/>
    <lineage>
        <taxon>Eukaryota</taxon>
        <taxon>Fungi</taxon>
        <taxon>Fungi incertae sedis</taxon>
        <taxon>Mucoromycota</taxon>
        <taxon>Mucoromycotina</taxon>
        <taxon>Mucoromycetes</taxon>
        <taxon>Mucorales</taxon>
        <taxon>Cunninghamellaceae</taxon>
        <taxon>Absidia</taxon>
    </lineage>
</organism>
<dbReference type="AlphaFoldDB" id="A0A1X2ID87"/>
<gene>
    <name evidence="10" type="ORF">BCR42DRAFT_418316</name>
</gene>
<dbReference type="Proteomes" id="UP000193560">
    <property type="component" value="Unassembled WGS sequence"/>
</dbReference>
<feature type="transmembrane region" description="Helical" evidence="8">
    <location>
        <begin position="227"/>
        <end position="249"/>
    </location>
</feature>
<evidence type="ECO:0000256" key="2">
    <source>
        <dbReference type="ARBA" id="ARBA00022692"/>
    </source>
</evidence>
<evidence type="ECO:0000256" key="9">
    <source>
        <dbReference type="SAM" id="SignalP"/>
    </source>
</evidence>
<keyword evidence="4" id="KW-0653">Protein transport</keyword>
<accession>A0A1X2ID87</accession>
<reference evidence="10 11" key="1">
    <citation type="submission" date="2016-07" db="EMBL/GenBank/DDBJ databases">
        <title>Pervasive Adenine N6-methylation of Active Genes in Fungi.</title>
        <authorList>
            <consortium name="DOE Joint Genome Institute"/>
            <person name="Mondo S.J."/>
            <person name="Dannebaum R.O."/>
            <person name="Kuo R.C."/>
            <person name="Labutti K."/>
            <person name="Haridas S."/>
            <person name="Kuo A."/>
            <person name="Salamov A."/>
            <person name="Ahrendt S.R."/>
            <person name="Lipzen A."/>
            <person name="Sullivan W."/>
            <person name="Andreopoulos W.B."/>
            <person name="Clum A."/>
            <person name="Lindquist E."/>
            <person name="Daum C."/>
            <person name="Ramamoorthy G.K."/>
            <person name="Gryganskyi A."/>
            <person name="Culley D."/>
            <person name="Magnuson J.K."/>
            <person name="James T.Y."/>
            <person name="O'Malley M.A."/>
            <person name="Stajich J.E."/>
            <person name="Spatafora J.W."/>
            <person name="Visel A."/>
            <person name="Grigoriev I.V."/>
        </authorList>
    </citation>
    <scope>NUCLEOTIDE SEQUENCE [LARGE SCALE GENOMIC DNA]</scope>
    <source>
        <strain evidence="10 11">NRRL 1336</strain>
    </source>
</reference>
<dbReference type="OrthoDB" id="29460at2759"/>
<keyword evidence="2 8" id="KW-0812">Transmembrane</keyword>
<evidence type="ECO:0000256" key="7">
    <source>
        <dbReference type="SAM" id="MobiDB-lite"/>
    </source>
</evidence>
<dbReference type="GO" id="GO:0012505">
    <property type="term" value="C:endomembrane system"/>
    <property type="evidence" value="ECO:0007669"/>
    <property type="project" value="UniProtKB-ARBA"/>
</dbReference>
<keyword evidence="11" id="KW-1185">Reference proteome</keyword>
<dbReference type="PANTHER" id="PTHR15071:SF13">
    <property type="entry name" value="AUTOPHAGY-RELATED PROTEIN 27"/>
    <property type="match status" value="1"/>
</dbReference>
<sequence>MNTSLAALFILSYIVSNFVAGTQDYCQPGYRPNGMNYEFDLSPMDRDFMMELQSITKPSMKITRTYVNICNPVSKPPITYDEDFCKPNTYVCLRLYHRRGDVERLDEVEELAGDYDDFKLSPEFKPISNNQDPSSEGSKVTLTLHGGKVEDKTQTVEITLECGHNESRENPNGPNLISDDGYLTKLHWKVPFACATKSGKKPPASNQPKKEGSKEDSKEPEHGSKSIISWIFTALGILLALYFIAGIIYNFKVFNARGLDLIPHRDFWLDLPYLIKDLISQLMGAITSSRRGGNGYVSV</sequence>
<evidence type="ECO:0000256" key="8">
    <source>
        <dbReference type="SAM" id="Phobius"/>
    </source>
</evidence>
<feature type="region of interest" description="Disordered" evidence="7">
    <location>
        <begin position="197"/>
        <end position="221"/>
    </location>
</feature>
<feature type="compositionally biased region" description="Basic and acidic residues" evidence="7">
    <location>
        <begin position="208"/>
        <end position="221"/>
    </location>
</feature>
<dbReference type="PANTHER" id="PTHR15071">
    <property type="entry name" value="MANNOSE-6-PHOSPHATE RECEPTOR FAMILY MEMBER"/>
    <property type="match status" value="1"/>
</dbReference>
<name>A0A1X2ID87_9FUNG</name>
<dbReference type="GO" id="GO:0015031">
    <property type="term" value="P:protein transport"/>
    <property type="evidence" value="ECO:0007669"/>
    <property type="project" value="UniProtKB-KW"/>
</dbReference>
<evidence type="ECO:0000256" key="1">
    <source>
        <dbReference type="ARBA" id="ARBA00004472"/>
    </source>
</evidence>
<keyword evidence="5 8" id="KW-1133">Transmembrane helix</keyword>
<dbReference type="Pfam" id="PF09451">
    <property type="entry name" value="ATG27"/>
    <property type="match status" value="1"/>
</dbReference>
<dbReference type="InterPro" id="IPR009011">
    <property type="entry name" value="Man6P_isomerase_rcpt-bd_dom_sf"/>
</dbReference>
<evidence type="ECO:0000313" key="10">
    <source>
        <dbReference type="EMBL" id="ORZ14225.1"/>
    </source>
</evidence>
<protein>
    <submittedName>
        <fullName evidence="10">Autophagy-related protein 27</fullName>
    </submittedName>
</protein>
<keyword evidence="4" id="KW-0813">Transport</keyword>
<keyword evidence="6 8" id="KW-0472">Membrane</keyword>
<dbReference type="STRING" id="90262.A0A1X2ID87"/>
<evidence type="ECO:0000256" key="6">
    <source>
        <dbReference type="ARBA" id="ARBA00023136"/>
    </source>
</evidence>
<feature type="signal peptide" evidence="9">
    <location>
        <begin position="1"/>
        <end position="21"/>
    </location>
</feature>
<evidence type="ECO:0000313" key="11">
    <source>
        <dbReference type="Proteomes" id="UP000193560"/>
    </source>
</evidence>
<evidence type="ECO:0000256" key="3">
    <source>
        <dbReference type="ARBA" id="ARBA00022729"/>
    </source>
</evidence>
<comment type="subcellular location">
    <subcellularLocation>
        <location evidence="1">Preautophagosomal structure membrane</location>
        <topology evidence="1">Single-pass type I membrane protein</topology>
    </subcellularLocation>
</comment>
<evidence type="ECO:0000256" key="5">
    <source>
        <dbReference type="ARBA" id="ARBA00022989"/>
    </source>
</evidence>
<evidence type="ECO:0000256" key="4">
    <source>
        <dbReference type="ARBA" id="ARBA00022927"/>
    </source>
</evidence>